<dbReference type="AlphaFoldDB" id="A0AAN6YHD1"/>
<evidence type="ECO:0000256" key="2">
    <source>
        <dbReference type="ARBA" id="ARBA00008126"/>
    </source>
</evidence>
<dbReference type="InterPro" id="IPR017907">
    <property type="entry name" value="Znf_RING_CS"/>
</dbReference>
<keyword evidence="4 8" id="KW-0863">Zinc-finger</keyword>
<comment type="caution">
    <text evidence="11">The sequence shown here is derived from an EMBL/GenBank/DDBJ whole genome shotgun (WGS) entry which is preliminary data.</text>
</comment>
<dbReference type="GO" id="GO:0008270">
    <property type="term" value="F:zinc ion binding"/>
    <property type="evidence" value="ECO:0007669"/>
    <property type="project" value="UniProtKB-KW"/>
</dbReference>
<dbReference type="PIRSF" id="PIRSF023577">
    <property type="entry name" value="ENOS_interacting"/>
    <property type="match status" value="1"/>
</dbReference>
<dbReference type="InterPro" id="IPR016818">
    <property type="entry name" value="NOSIP"/>
</dbReference>
<evidence type="ECO:0000256" key="8">
    <source>
        <dbReference type="PROSITE-ProRule" id="PRU00175"/>
    </source>
</evidence>
<keyword evidence="12" id="KW-1185">Reference proteome</keyword>
<dbReference type="SUPFAM" id="SSF57850">
    <property type="entry name" value="RING/U-box"/>
    <property type="match status" value="2"/>
</dbReference>
<comment type="similarity">
    <text evidence="2 7">Belongs to the NOSIP family.</text>
</comment>
<feature type="region of interest" description="Disordered" evidence="9">
    <location>
        <begin position="122"/>
        <end position="158"/>
    </location>
</feature>
<dbReference type="InterPro" id="IPR013083">
    <property type="entry name" value="Znf_RING/FYVE/PHD"/>
</dbReference>
<keyword evidence="6 7" id="KW-0539">Nucleus</keyword>
<dbReference type="SMART" id="SM00184">
    <property type="entry name" value="RING"/>
    <property type="match status" value="1"/>
</dbReference>
<evidence type="ECO:0000256" key="3">
    <source>
        <dbReference type="ARBA" id="ARBA00022723"/>
    </source>
</evidence>
<organism evidence="11 12">
    <name type="scientific">Rhypophila decipiens</name>
    <dbReference type="NCBI Taxonomy" id="261697"/>
    <lineage>
        <taxon>Eukaryota</taxon>
        <taxon>Fungi</taxon>
        <taxon>Dikarya</taxon>
        <taxon>Ascomycota</taxon>
        <taxon>Pezizomycotina</taxon>
        <taxon>Sordariomycetes</taxon>
        <taxon>Sordariomycetidae</taxon>
        <taxon>Sordariales</taxon>
        <taxon>Naviculisporaceae</taxon>
        <taxon>Rhypophila</taxon>
    </lineage>
</organism>
<feature type="region of interest" description="Disordered" evidence="9">
    <location>
        <begin position="327"/>
        <end position="374"/>
    </location>
</feature>
<dbReference type="PANTHER" id="PTHR13063">
    <property type="entry name" value="ENOS INTERACTING PROTEIN"/>
    <property type="match status" value="1"/>
</dbReference>
<dbReference type="Pfam" id="PF15906">
    <property type="entry name" value="zf-NOSIP"/>
    <property type="match status" value="1"/>
</dbReference>
<reference evidence="11" key="2">
    <citation type="submission" date="2023-05" db="EMBL/GenBank/DDBJ databases">
        <authorList>
            <consortium name="Lawrence Berkeley National Laboratory"/>
            <person name="Steindorff A."/>
            <person name="Hensen N."/>
            <person name="Bonometti L."/>
            <person name="Westerberg I."/>
            <person name="Brannstrom I.O."/>
            <person name="Guillou S."/>
            <person name="Cros-Aarteil S."/>
            <person name="Calhoun S."/>
            <person name="Haridas S."/>
            <person name="Kuo A."/>
            <person name="Mondo S."/>
            <person name="Pangilinan J."/>
            <person name="Riley R."/>
            <person name="Labutti K."/>
            <person name="Andreopoulos B."/>
            <person name="Lipzen A."/>
            <person name="Chen C."/>
            <person name="Yanf M."/>
            <person name="Daum C."/>
            <person name="Ng V."/>
            <person name="Clum A."/>
            <person name="Ohm R."/>
            <person name="Martin F."/>
            <person name="Silar P."/>
            <person name="Natvig D."/>
            <person name="Lalanne C."/>
            <person name="Gautier V."/>
            <person name="Ament-Velasquez S.L."/>
            <person name="Kruys A."/>
            <person name="Hutchinson M.I."/>
            <person name="Powell A.J."/>
            <person name="Barry K."/>
            <person name="Miller A.N."/>
            <person name="Grigoriev I.V."/>
            <person name="Debuchy R."/>
            <person name="Gladieux P."/>
            <person name="Thoren M.H."/>
            <person name="Johannesson H."/>
        </authorList>
    </citation>
    <scope>NUCLEOTIDE SEQUENCE</scope>
    <source>
        <strain evidence="11">PSN293</strain>
    </source>
</reference>
<reference evidence="11" key="1">
    <citation type="journal article" date="2023" name="Mol. Phylogenet. Evol.">
        <title>Genome-scale phylogeny and comparative genomics of the fungal order Sordariales.</title>
        <authorList>
            <person name="Hensen N."/>
            <person name="Bonometti L."/>
            <person name="Westerberg I."/>
            <person name="Brannstrom I.O."/>
            <person name="Guillou S."/>
            <person name="Cros-Aarteil S."/>
            <person name="Calhoun S."/>
            <person name="Haridas S."/>
            <person name="Kuo A."/>
            <person name="Mondo S."/>
            <person name="Pangilinan J."/>
            <person name="Riley R."/>
            <person name="LaButti K."/>
            <person name="Andreopoulos B."/>
            <person name="Lipzen A."/>
            <person name="Chen C."/>
            <person name="Yan M."/>
            <person name="Daum C."/>
            <person name="Ng V."/>
            <person name="Clum A."/>
            <person name="Steindorff A."/>
            <person name="Ohm R.A."/>
            <person name="Martin F."/>
            <person name="Silar P."/>
            <person name="Natvig D.O."/>
            <person name="Lalanne C."/>
            <person name="Gautier V."/>
            <person name="Ament-Velasquez S.L."/>
            <person name="Kruys A."/>
            <person name="Hutchinson M.I."/>
            <person name="Powell A.J."/>
            <person name="Barry K."/>
            <person name="Miller A.N."/>
            <person name="Grigoriev I.V."/>
            <person name="Debuchy R."/>
            <person name="Gladieux P."/>
            <person name="Hiltunen Thoren M."/>
            <person name="Johannesson H."/>
        </authorList>
    </citation>
    <scope>NUCLEOTIDE SEQUENCE</scope>
    <source>
        <strain evidence="11">PSN293</strain>
    </source>
</reference>
<dbReference type="EMBL" id="MU858055">
    <property type="protein sequence ID" value="KAK4218116.1"/>
    <property type="molecule type" value="Genomic_DNA"/>
</dbReference>
<name>A0AAN6YHD1_9PEZI</name>
<keyword evidence="5" id="KW-0862">Zinc</keyword>
<dbReference type="GO" id="GO:0005634">
    <property type="term" value="C:nucleus"/>
    <property type="evidence" value="ECO:0007669"/>
    <property type="project" value="UniProtKB-SubCell"/>
</dbReference>
<gene>
    <name evidence="11" type="ORF">QBC37DRAFT_17870</name>
</gene>
<evidence type="ECO:0000256" key="9">
    <source>
        <dbReference type="SAM" id="MobiDB-lite"/>
    </source>
</evidence>
<dbReference type="Proteomes" id="UP001301769">
    <property type="component" value="Unassembled WGS sequence"/>
</dbReference>
<evidence type="ECO:0000256" key="5">
    <source>
        <dbReference type="ARBA" id="ARBA00022833"/>
    </source>
</evidence>
<keyword evidence="3" id="KW-0479">Metal-binding</keyword>
<evidence type="ECO:0000256" key="1">
    <source>
        <dbReference type="ARBA" id="ARBA00004123"/>
    </source>
</evidence>
<evidence type="ECO:0000259" key="10">
    <source>
        <dbReference type="PROSITE" id="PS50089"/>
    </source>
</evidence>
<evidence type="ECO:0000313" key="12">
    <source>
        <dbReference type="Proteomes" id="UP001301769"/>
    </source>
</evidence>
<dbReference type="Gene3D" id="3.30.40.10">
    <property type="entry name" value="Zinc/RING finger domain, C3HC4 (zinc finger)"/>
    <property type="match status" value="2"/>
</dbReference>
<dbReference type="PROSITE" id="PS50089">
    <property type="entry name" value="ZF_RING_2"/>
    <property type="match status" value="1"/>
</dbReference>
<accession>A0AAN6YHD1</accession>
<dbReference type="Pfam" id="PF13445">
    <property type="entry name" value="zf-RING_UBOX"/>
    <property type="match status" value="1"/>
</dbReference>
<dbReference type="InterPro" id="IPR001841">
    <property type="entry name" value="Znf_RING"/>
</dbReference>
<sequence length="374" mass="41551">MSHSKRNTSRAVFTSHERALAKSAWSSSSARLSRESFLPFASCWLCLEPAIDPVACSHGDIFCRECALSNILAQKQEIKRNERARGWEEKEALEDQTRKDLEAQERAIREFELTQAGLSIKRASGNKPDITLMPRTDSAGSPPVTEEEPKEDDAKANQKRKFFLDADEIARMAAEERAKLRKTIDEEKASKPTLPSFWSPTVTPSSNKNDTLHLVKKKIKTQPTCPASPEENPHPYSLHTLISINFTEEEETNGSKTKEKHRICPACNKGLTNTSRATLAKPCGHVLCKSCVDKFVRPTDQHDPHAAETDPKGMRCYVCEASLVEGKNPSGGKKEKKAKEDKIKPGLVELRREGTGFSASGTNQIKKEGTSFAC</sequence>
<evidence type="ECO:0000313" key="11">
    <source>
        <dbReference type="EMBL" id="KAK4218116.1"/>
    </source>
</evidence>
<protein>
    <recommendedName>
        <fullName evidence="10">RING-type domain-containing protein</fullName>
    </recommendedName>
</protein>
<feature type="domain" description="RING-type" evidence="10">
    <location>
        <begin position="264"/>
        <end position="320"/>
    </location>
</feature>
<dbReference type="PROSITE" id="PS00518">
    <property type="entry name" value="ZF_RING_1"/>
    <property type="match status" value="1"/>
</dbReference>
<dbReference type="InterPro" id="IPR027370">
    <property type="entry name" value="Znf-RING_euk"/>
</dbReference>
<dbReference type="FunFam" id="3.30.40.10:FF:000673">
    <property type="entry name" value="RING finger domain protein, putative"/>
    <property type="match status" value="1"/>
</dbReference>
<feature type="compositionally biased region" description="Basic and acidic residues" evidence="9">
    <location>
        <begin position="365"/>
        <end position="374"/>
    </location>
</feature>
<dbReference type="PANTHER" id="PTHR13063:SF10">
    <property type="entry name" value="NITRIC OXIDE SYNTHASE-INTERACTING PROTEIN"/>
    <property type="match status" value="1"/>
</dbReference>
<proteinExistence type="inferred from homology"/>
<dbReference type="GO" id="GO:0061630">
    <property type="term" value="F:ubiquitin protein ligase activity"/>
    <property type="evidence" value="ECO:0007669"/>
    <property type="project" value="InterPro"/>
</dbReference>
<comment type="subcellular location">
    <subcellularLocation>
        <location evidence="1 7">Nucleus</location>
    </subcellularLocation>
</comment>
<evidence type="ECO:0000256" key="6">
    <source>
        <dbReference type="ARBA" id="ARBA00023242"/>
    </source>
</evidence>
<evidence type="ECO:0000256" key="7">
    <source>
        <dbReference type="PIRNR" id="PIRNR023577"/>
    </source>
</evidence>
<dbReference type="InterPro" id="IPR031790">
    <property type="entry name" value="Znf-NOSIP"/>
</dbReference>
<evidence type="ECO:0000256" key="4">
    <source>
        <dbReference type="ARBA" id="ARBA00022771"/>
    </source>
</evidence>
<feature type="compositionally biased region" description="Basic and acidic residues" evidence="9">
    <location>
        <begin position="337"/>
        <end position="354"/>
    </location>
</feature>